<protein>
    <recommendedName>
        <fullName evidence="9">Cytochrome P450</fullName>
    </recommendedName>
</protein>
<evidence type="ECO:0000256" key="4">
    <source>
        <dbReference type="ARBA" id="ARBA00023033"/>
    </source>
</evidence>
<dbReference type="GO" id="GO:0004497">
    <property type="term" value="F:monooxygenase activity"/>
    <property type="evidence" value="ECO:0007669"/>
    <property type="project" value="UniProtKB-KW"/>
</dbReference>
<dbReference type="GO" id="GO:0020037">
    <property type="term" value="F:heme binding"/>
    <property type="evidence" value="ECO:0007669"/>
    <property type="project" value="InterPro"/>
</dbReference>
<reference evidence="7" key="1">
    <citation type="submission" date="2020-12" db="EMBL/GenBank/DDBJ databases">
        <title>Metabolic potential, ecology and presence of endohyphal bacteria is reflected in genomic diversity of Mucoromycotina.</title>
        <authorList>
            <person name="Muszewska A."/>
            <person name="Okrasinska A."/>
            <person name="Steczkiewicz K."/>
            <person name="Drgas O."/>
            <person name="Orlowska M."/>
            <person name="Perlinska-Lenart U."/>
            <person name="Aleksandrzak-Piekarczyk T."/>
            <person name="Szatraj K."/>
            <person name="Zielenkiewicz U."/>
            <person name="Pilsyk S."/>
            <person name="Malc E."/>
            <person name="Mieczkowski P."/>
            <person name="Kruszewska J.S."/>
            <person name="Biernat P."/>
            <person name="Pawlowska J."/>
        </authorList>
    </citation>
    <scope>NUCLEOTIDE SEQUENCE</scope>
    <source>
        <strain evidence="7">WA0000017839</strain>
    </source>
</reference>
<evidence type="ECO:0000256" key="2">
    <source>
        <dbReference type="ARBA" id="ARBA00023002"/>
    </source>
</evidence>
<dbReference type="PROSITE" id="PS00086">
    <property type="entry name" value="CYTOCHROME_P450"/>
    <property type="match status" value="1"/>
</dbReference>
<keyword evidence="8" id="KW-1185">Reference proteome</keyword>
<feature type="binding site" description="axial binding residue" evidence="5">
    <location>
        <position position="448"/>
    </location>
    <ligand>
        <name>heme</name>
        <dbReference type="ChEBI" id="CHEBI:30413"/>
    </ligand>
    <ligandPart>
        <name>Fe</name>
        <dbReference type="ChEBI" id="CHEBI:18248"/>
    </ligandPart>
</feature>
<comment type="cofactor">
    <cofactor evidence="5">
        <name>heme</name>
        <dbReference type="ChEBI" id="CHEBI:30413"/>
    </cofactor>
</comment>
<keyword evidence="5 6" id="KW-0349">Heme</keyword>
<dbReference type="PANTHER" id="PTHR46300">
    <property type="entry name" value="P450, PUTATIVE (EUROFUNG)-RELATED-RELATED"/>
    <property type="match status" value="1"/>
</dbReference>
<keyword evidence="3 5" id="KW-0408">Iron</keyword>
<name>A0A8H7V7Z2_9FUNG</name>
<evidence type="ECO:0000256" key="3">
    <source>
        <dbReference type="ARBA" id="ARBA00023004"/>
    </source>
</evidence>
<dbReference type="Pfam" id="PF00067">
    <property type="entry name" value="p450"/>
    <property type="match status" value="1"/>
</dbReference>
<dbReference type="AlphaFoldDB" id="A0A8H7V7Z2"/>
<evidence type="ECO:0000313" key="7">
    <source>
        <dbReference type="EMBL" id="KAG2210590.1"/>
    </source>
</evidence>
<dbReference type="Gene3D" id="1.10.630.10">
    <property type="entry name" value="Cytochrome P450"/>
    <property type="match status" value="1"/>
</dbReference>
<dbReference type="EMBL" id="JAEPRD010000011">
    <property type="protein sequence ID" value="KAG2210590.1"/>
    <property type="molecule type" value="Genomic_DNA"/>
</dbReference>
<dbReference type="InterPro" id="IPR001128">
    <property type="entry name" value="Cyt_P450"/>
</dbReference>
<evidence type="ECO:0000256" key="5">
    <source>
        <dbReference type="PIRSR" id="PIRSR602401-1"/>
    </source>
</evidence>
<comment type="caution">
    <text evidence="7">The sequence shown here is derived from an EMBL/GenBank/DDBJ whole genome shotgun (WGS) entry which is preliminary data.</text>
</comment>
<dbReference type="SUPFAM" id="SSF48264">
    <property type="entry name" value="Cytochrome P450"/>
    <property type="match status" value="1"/>
</dbReference>
<dbReference type="InterPro" id="IPR050364">
    <property type="entry name" value="Cytochrome_P450_fung"/>
</dbReference>
<evidence type="ECO:0000256" key="1">
    <source>
        <dbReference type="ARBA" id="ARBA00022723"/>
    </source>
</evidence>
<accession>A0A8H7V7Z2</accession>
<evidence type="ECO:0000256" key="6">
    <source>
        <dbReference type="RuleBase" id="RU000461"/>
    </source>
</evidence>
<dbReference type="PRINTS" id="PR00463">
    <property type="entry name" value="EP450I"/>
</dbReference>
<dbReference type="PRINTS" id="PR00385">
    <property type="entry name" value="P450"/>
</dbReference>
<dbReference type="OrthoDB" id="1055148at2759"/>
<dbReference type="GO" id="GO:0005506">
    <property type="term" value="F:iron ion binding"/>
    <property type="evidence" value="ECO:0007669"/>
    <property type="project" value="InterPro"/>
</dbReference>
<dbReference type="InterPro" id="IPR036396">
    <property type="entry name" value="Cyt_P450_sf"/>
</dbReference>
<dbReference type="Proteomes" id="UP000603453">
    <property type="component" value="Unassembled WGS sequence"/>
</dbReference>
<evidence type="ECO:0000313" key="8">
    <source>
        <dbReference type="Proteomes" id="UP000603453"/>
    </source>
</evidence>
<gene>
    <name evidence="7" type="ORF">INT47_002532</name>
</gene>
<sequence length="514" mass="59005">MLEYITTLCISASIYLYWKSNKEQDTLPPRAPGYLPIIGHLAQVMKPVPIHQMFHQWSQQVGPIFTCYFGTQRWIVLNSIDTIKDLIVERGTIYSSRKLPDTLVHDFMQGDEGGGFAFFPYGASWRKLRRIAHGGLVKSKIDVYQPILNDRRTVFLSHLYQLSQEKHNVTQGSSLSQFIEHYTMTSILAIAYGDMCNFEPGDASLHKAFTITERAASTMGPSDQIREFYPIIKTLWPLKKDKYLKVRYDSIEFYGGLFQQFQAKMLQGKDQVQDCFVKDIVEQNELTELQIINFISIFVGAGSDTTTSTIEWLIAFLANNPDMQDKAFEEIEDSVGLDRLPGSEDESRLPYIQCLILETLRMRPPAPIAIPHSTSKDDVYKGWFIPKDTIIVMNLYAVHSDPLRFPEPHVFKPERHMDYVEASSSKQTFSQSVEDRPHLSFSTGRRVCVGIHLAERSLFMAVSMLMACFKIERVSDDLVDVDTPRDIRAPTWTPCHYKVRIVPRHENVQTFFLT</sequence>
<dbReference type="GO" id="GO:0016705">
    <property type="term" value="F:oxidoreductase activity, acting on paired donors, with incorporation or reduction of molecular oxygen"/>
    <property type="evidence" value="ECO:0007669"/>
    <property type="project" value="InterPro"/>
</dbReference>
<keyword evidence="2 6" id="KW-0560">Oxidoreductase</keyword>
<comment type="similarity">
    <text evidence="6">Belongs to the cytochrome P450 family.</text>
</comment>
<evidence type="ECO:0008006" key="9">
    <source>
        <dbReference type="Google" id="ProtNLM"/>
    </source>
</evidence>
<dbReference type="InterPro" id="IPR017972">
    <property type="entry name" value="Cyt_P450_CS"/>
</dbReference>
<keyword evidence="4 6" id="KW-0503">Monooxygenase</keyword>
<proteinExistence type="inferred from homology"/>
<dbReference type="InterPro" id="IPR002401">
    <property type="entry name" value="Cyt_P450_E_grp-I"/>
</dbReference>
<dbReference type="PANTHER" id="PTHR46300:SF2">
    <property type="entry name" value="CYTOCHROME P450 MONOOXYGENASE ALNH-RELATED"/>
    <property type="match status" value="1"/>
</dbReference>
<organism evidence="7 8">
    <name type="scientific">Mucor saturninus</name>
    <dbReference type="NCBI Taxonomy" id="64648"/>
    <lineage>
        <taxon>Eukaryota</taxon>
        <taxon>Fungi</taxon>
        <taxon>Fungi incertae sedis</taxon>
        <taxon>Mucoromycota</taxon>
        <taxon>Mucoromycotina</taxon>
        <taxon>Mucoromycetes</taxon>
        <taxon>Mucorales</taxon>
        <taxon>Mucorineae</taxon>
        <taxon>Mucoraceae</taxon>
        <taxon>Mucor</taxon>
    </lineage>
</organism>
<keyword evidence="1 5" id="KW-0479">Metal-binding</keyword>